<evidence type="ECO:0008006" key="4">
    <source>
        <dbReference type="Google" id="ProtNLM"/>
    </source>
</evidence>
<organism evidence="2 3">
    <name type="scientific">Paenibacillus elgii</name>
    <dbReference type="NCBI Taxonomy" id="189691"/>
    <lineage>
        <taxon>Bacteria</taxon>
        <taxon>Bacillati</taxon>
        <taxon>Bacillota</taxon>
        <taxon>Bacilli</taxon>
        <taxon>Bacillales</taxon>
        <taxon>Paenibacillaceae</taxon>
        <taxon>Paenibacillus</taxon>
    </lineage>
</organism>
<reference evidence="3" key="1">
    <citation type="submission" date="2016-01" db="EMBL/GenBank/DDBJ databases">
        <title>Draft genome of Chromobacterium sp. F49.</title>
        <authorList>
            <person name="Hong K.W."/>
        </authorList>
    </citation>
    <scope>NUCLEOTIDE SEQUENCE [LARGE SCALE GENOMIC DNA]</scope>
    <source>
        <strain evidence="3">M63</strain>
    </source>
</reference>
<proteinExistence type="predicted"/>
<protein>
    <recommendedName>
        <fullName evidence="4">DUF4878 domain-containing protein</fullName>
    </recommendedName>
</protein>
<comment type="caution">
    <text evidence="2">The sequence shown here is derived from an EMBL/GenBank/DDBJ whole genome shotgun (WGS) entry which is preliminary data.</text>
</comment>
<dbReference type="EMBL" id="LQRA01000051">
    <property type="protein sequence ID" value="KZE79642.1"/>
    <property type="molecule type" value="Genomic_DNA"/>
</dbReference>
<evidence type="ECO:0000313" key="2">
    <source>
        <dbReference type="EMBL" id="KZE79642.1"/>
    </source>
</evidence>
<dbReference type="AlphaFoldDB" id="A0A165R8A7"/>
<evidence type="ECO:0000256" key="1">
    <source>
        <dbReference type="SAM" id="Phobius"/>
    </source>
</evidence>
<keyword evidence="1" id="KW-0812">Transmembrane</keyword>
<accession>A0A165R8A7</accession>
<sequence>MDRKVTLIWDYIWETKRMKKRYYISLAALLILAGLIFYKYYYANPYADHNIEQKDLLNSFYSAFRTKDYGAIADLMSNHNPQMVITVRIWYGEVTSFQIKEIRRTSATEKKAVVSVTSLRNNEQHVNTDYLILIKGIDGWEISSYESDLDYKLPG</sequence>
<keyword evidence="3" id="KW-1185">Reference proteome</keyword>
<evidence type="ECO:0000313" key="3">
    <source>
        <dbReference type="Proteomes" id="UP000076563"/>
    </source>
</evidence>
<keyword evidence="1" id="KW-0472">Membrane</keyword>
<dbReference type="Proteomes" id="UP000076563">
    <property type="component" value="Unassembled WGS sequence"/>
</dbReference>
<feature type="transmembrane region" description="Helical" evidence="1">
    <location>
        <begin position="21"/>
        <end position="41"/>
    </location>
</feature>
<keyword evidence="1" id="KW-1133">Transmembrane helix</keyword>
<gene>
    <name evidence="2" type="ORF">AV654_15175</name>
</gene>
<name>A0A165R8A7_9BACL</name>